<dbReference type="Proteomes" id="UP001054837">
    <property type="component" value="Unassembled WGS sequence"/>
</dbReference>
<gene>
    <name evidence="1" type="ORF">CDAR_30371</name>
</gene>
<protein>
    <submittedName>
        <fullName evidence="1">Uncharacterized protein</fullName>
    </submittedName>
</protein>
<dbReference type="AlphaFoldDB" id="A0AAV4VVK1"/>
<dbReference type="EMBL" id="BPLQ01013731">
    <property type="protein sequence ID" value="GIY74306.1"/>
    <property type="molecule type" value="Genomic_DNA"/>
</dbReference>
<keyword evidence="2" id="KW-1185">Reference proteome</keyword>
<accession>A0AAV4VVK1</accession>
<organism evidence="1 2">
    <name type="scientific">Caerostris darwini</name>
    <dbReference type="NCBI Taxonomy" id="1538125"/>
    <lineage>
        <taxon>Eukaryota</taxon>
        <taxon>Metazoa</taxon>
        <taxon>Ecdysozoa</taxon>
        <taxon>Arthropoda</taxon>
        <taxon>Chelicerata</taxon>
        <taxon>Arachnida</taxon>
        <taxon>Araneae</taxon>
        <taxon>Araneomorphae</taxon>
        <taxon>Entelegynae</taxon>
        <taxon>Araneoidea</taxon>
        <taxon>Araneidae</taxon>
        <taxon>Caerostris</taxon>
    </lineage>
</organism>
<evidence type="ECO:0000313" key="1">
    <source>
        <dbReference type="EMBL" id="GIY74306.1"/>
    </source>
</evidence>
<sequence>MKIERVREILIQREAGDRIPSPSIDARIGVGNGRRVAFTGEHTLPLSYGNTPPPPSASSGQIESVIAIVGGRLQIAESSLESREQQNVRLF</sequence>
<comment type="caution">
    <text evidence="1">The sequence shown here is derived from an EMBL/GenBank/DDBJ whole genome shotgun (WGS) entry which is preliminary data.</text>
</comment>
<proteinExistence type="predicted"/>
<reference evidence="1 2" key="1">
    <citation type="submission" date="2021-06" db="EMBL/GenBank/DDBJ databases">
        <title>Caerostris darwini draft genome.</title>
        <authorList>
            <person name="Kono N."/>
            <person name="Arakawa K."/>
        </authorList>
    </citation>
    <scope>NUCLEOTIDE SEQUENCE [LARGE SCALE GENOMIC DNA]</scope>
</reference>
<name>A0AAV4VVK1_9ARAC</name>
<evidence type="ECO:0000313" key="2">
    <source>
        <dbReference type="Proteomes" id="UP001054837"/>
    </source>
</evidence>